<dbReference type="EMBL" id="SMAS01000008">
    <property type="protein sequence ID" value="TCT30876.1"/>
    <property type="molecule type" value="Genomic_DNA"/>
</dbReference>
<reference evidence="2 3" key="1">
    <citation type="submission" date="2019-03" db="EMBL/GenBank/DDBJ databases">
        <title>Genomic analyses of the natural microbiome of Caenorhabditis elegans.</title>
        <authorList>
            <person name="Samuel B."/>
        </authorList>
    </citation>
    <scope>NUCLEOTIDE SEQUENCE [LARGE SCALE GENOMIC DNA]</scope>
    <source>
        <strain evidence="2 3">JUb102</strain>
    </source>
</reference>
<dbReference type="RefSeq" id="WP_207910785.1">
    <property type="nucleotide sequence ID" value="NZ_SMAS01000008.1"/>
</dbReference>
<proteinExistence type="predicted"/>
<accession>A0A4R3NGT9</accession>
<dbReference type="InterPro" id="IPR010982">
    <property type="entry name" value="Lambda_DNA-bd_dom_sf"/>
</dbReference>
<feature type="domain" description="HTH cro/C1-type" evidence="1">
    <location>
        <begin position="40"/>
        <end position="94"/>
    </location>
</feature>
<sequence>MSEHLSFESTQAYKLPIQDISFYFAGENEAQINNLIGHYIRKKRKELGLTGSQIASRVGVSQQQFSRYEVGISNITLPRLFLIISKLDMDIETFLNDLVMIVKRLHTQD</sequence>
<name>A0A4R3NGT9_9GAMM</name>
<dbReference type="GO" id="GO:0003677">
    <property type="term" value="F:DNA binding"/>
    <property type="evidence" value="ECO:0007669"/>
    <property type="project" value="InterPro"/>
</dbReference>
<organism evidence="2 3">
    <name type="scientific">Providencia alcalifaciens</name>
    <dbReference type="NCBI Taxonomy" id="126385"/>
    <lineage>
        <taxon>Bacteria</taxon>
        <taxon>Pseudomonadati</taxon>
        <taxon>Pseudomonadota</taxon>
        <taxon>Gammaproteobacteria</taxon>
        <taxon>Enterobacterales</taxon>
        <taxon>Morganellaceae</taxon>
        <taxon>Providencia</taxon>
    </lineage>
</organism>
<dbReference type="SUPFAM" id="SSF47413">
    <property type="entry name" value="lambda repressor-like DNA-binding domains"/>
    <property type="match status" value="1"/>
</dbReference>
<dbReference type="Pfam" id="PF01381">
    <property type="entry name" value="HTH_3"/>
    <property type="match status" value="1"/>
</dbReference>
<gene>
    <name evidence="2" type="ORF">EC835_10825</name>
</gene>
<dbReference type="InterPro" id="IPR001387">
    <property type="entry name" value="Cro/C1-type_HTH"/>
</dbReference>
<evidence type="ECO:0000313" key="2">
    <source>
        <dbReference type="EMBL" id="TCT30876.1"/>
    </source>
</evidence>
<dbReference type="Gene3D" id="1.10.260.40">
    <property type="entry name" value="lambda repressor-like DNA-binding domains"/>
    <property type="match status" value="1"/>
</dbReference>
<dbReference type="SMART" id="SM00530">
    <property type="entry name" value="HTH_XRE"/>
    <property type="match status" value="1"/>
</dbReference>
<dbReference type="PROSITE" id="PS50943">
    <property type="entry name" value="HTH_CROC1"/>
    <property type="match status" value="1"/>
</dbReference>
<evidence type="ECO:0000259" key="1">
    <source>
        <dbReference type="PROSITE" id="PS50943"/>
    </source>
</evidence>
<dbReference type="CDD" id="cd00093">
    <property type="entry name" value="HTH_XRE"/>
    <property type="match status" value="1"/>
</dbReference>
<evidence type="ECO:0000313" key="3">
    <source>
        <dbReference type="Proteomes" id="UP000295055"/>
    </source>
</evidence>
<dbReference type="Proteomes" id="UP000295055">
    <property type="component" value="Unassembled WGS sequence"/>
</dbReference>
<dbReference type="AlphaFoldDB" id="A0A4R3NGT9"/>
<protein>
    <submittedName>
        <fullName evidence="2">Helix-turn-helix protein</fullName>
    </submittedName>
</protein>
<comment type="caution">
    <text evidence="2">The sequence shown here is derived from an EMBL/GenBank/DDBJ whole genome shotgun (WGS) entry which is preliminary data.</text>
</comment>